<keyword evidence="7" id="KW-0249">Electron transport</keyword>
<keyword evidence="9 15" id="KW-0560">Oxidoreductase</keyword>
<evidence type="ECO:0000256" key="10">
    <source>
        <dbReference type="ARBA" id="ARBA00023004"/>
    </source>
</evidence>
<feature type="transmembrane region" description="Helical" evidence="13">
    <location>
        <begin position="179"/>
        <end position="197"/>
    </location>
</feature>
<dbReference type="EMBL" id="CP072384">
    <property type="protein sequence ID" value="QUC07458.1"/>
    <property type="molecule type" value="Genomic_DNA"/>
</dbReference>
<evidence type="ECO:0000256" key="3">
    <source>
        <dbReference type="ARBA" id="ARBA00022475"/>
    </source>
</evidence>
<feature type="transmembrane region" description="Helical" evidence="13">
    <location>
        <begin position="84"/>
        <end position="108"/>
    </location>
</feature>
<evidence type="ECO:0000256" key="4">
    <source>
        <dbReference type="ARBA" id="ARBA00022617"/>
    </source>
</evidence>
<dbReference type="RefSeq" id="WP_212321938.1">
    <property type="nucleotide sequence ID" value="NZ_AP024463.1"/>
</dbReference>
<dbReference type="Pfam" id="PF02665">
    <property type="entry name" value="Nitrate_red_gam"/>
    <property type="match status" value="1"/>
</dbReference>
<dbReference type="NCBIfam" id="TIGR00351">
    <property type="entry name" value="narI"/>
    <property type="match status" value="1"/>
</dbReference>
<dbReference type="InterPro" id="IPR023234">
    <property type="entry name" value="NarG-like_domain"/>
</dbReference>
<dbReference type="Proteomes" id="UP000678513">
    <property type="component" value="Chromosome"/>
</dbReference>
<proteinExistence type="predicted"/>
<sequence length="246" mass="27858">MNTLLWGVFPYISMATFVVGMIWRYRFSKFSWTTRSSQIYESKLLRIGAPLFHFGLLFAFGGHAMGLIIPKSWTDALGIEQETYHMVAVSGGWVSGAMIFVGYAILIIRRIAVPAVRKATTIGDVVMYVVLTGVLVTGMVNTLTTTFSHDYNYRQGVSPWFRSIFTFQPNIDLMVSSPFSFQAHAFLAFLILLIWPFTRLVHAFSIPVGYVTRPYVVYRSAGKKPAPHTNVPTDLWELPKLKEQQQ</sequence>
<evidence type="ECO:0000256" key="12">
    <source>
        <dbReference type="ARBA" id="ARBA00023136"/>
    </source>
</evidence>
<keyword evidence="6" id="KW-0479">Metal-binding</keyword>
<reference evidence="15 16" key="1">
    <citation type="submission" date="2021-03" db="EMBL/GenBank/DDBJ databases">
        <title>Human Oral Microbial Genomes.</title>
        <authorList>
            <person name="Johnston C.D."/>
            <person name="Chen T."/>
            <person name="Dewhirst F.E."/>
        </authorList>
    </citation>
    <scope>NUCLEOTIDE SEQUENCE [LARGE SCALE GENOMIC DNA]</scope>
    <source>
        <strain evidence="15 16">DSMZ 100122</strain>
    </source>
</reference>
<evidence type="ECO:0000259" key="14">
    <source>
        <dbReference type="Pfam" id="PF02665"/>
    </source>
</evidence>
<name>A0ABX7Y3F5_9ACTN</name>
<feature type="transmembrane region" description="Helical" evidence="13">
    <location>
        <begin position="44"/>
        <end position="64"/>
    </location>
</feature>
<keyword evidence="12 13" id="KW-0472">Membrane</keyword>
<dbReference type="PANTHER" id="PTHR30598:SF3">
    <property type="entry name" value="RESPIRATORY NITRATE REDUCTASE 1 GAMMA CHAIN"/>
    <property type="match status" value="1"/>
</dbReference>
<keyword evidence="10" id="KW-0408">Iron</keyword>
<dbReference type="InterPro" id="IPR003816">
    <property type="entry name" value="Nitrate_red_gam"/>
</dbReference>
<feature type="transmembrane region" description="Helical" evidence="13">
    <location>
        <begin position="120"/>
        <end position="140"/>
    </location>
</feature>
<dbReference type="Gene3D" id="1.20.950.20">
    <property type="entry name" value="Transmembrane di-heme cytochromes, Chain C"/>
    <property type="match status" value="1"/>
</dbReference>
<keyword evidence="11" id="KW-0534">Nitrate assimilation</keyword>
<gene>
    <name evidence="15" type="primary">narI</name>
    <name evidence="15" type="ORF">J5A65_11010</name>
</gene>
<evidence type="ECO:0000313" key="16">
    <source>
        <dbReference type="Proteomes" id="UP000678513"/>
    </source>
</evidence>
<keyword evidence="16" id="KW-1185">Reference proteome</keyword>
<dbReference type="InterPro" id="IPR051936">
    <property type="entry name" value="Heme-iron_electron_transfer"/>
</dbReference>
<protein>
    <submittedName>
        <fullName evidence="15">Respiratory nitrate reductase subunit gamma</fullName>
        <ecNumber evidence="15">1.7.99.4</ecNumber>
    </submittedName>
</protein>
<organism evidence="15 16">
    <name type="scientific">Arachnia rubra</name>
    <dbReference type="NCBI Taxonomy" id="1547448"/>
    <lineage>
        <taxon>Bacteria</taxon>
        <taxon>Bacillati</taxon>
        <taxon>Actinomycetota</taxon>
        <taxon>Actinomycetes</taxon>
        <taxon>Propionibacteriales</taxon>
        <taxon>Propionibacteriaceae</taxon>
        <taxon>Arachnia</taxon>
    </lineage>
</organism>
<keyword evidence="3" id="KW-1003">Cell membrane</keyword>
<feature type="transmembrane region" description="Helical" evidence="13">
    <location>
        <begin position="6"/>
        <end position="23"/>
    </location>
</feature>
<evidence type="ECO:0000256" key="6">
    <source>
        <dbReference type="ARBA" id="ARBA00022723"/>
    </source>
</evidence>
<evidence type="ECO:0000256" key="9">
    <source>
        <dbReference type="ARBA" id="ARBA00023002"/>
    </source>
</evidence>
<evidence type="ECO:0000256" key="7">
    <source>
        <dbReference type="ARBA" id="ARBA00022982"/>
    </source>
</evidence>
<dbReference type="SUPFAM" id="SSF103501">
    <property type="entry name" value="Respiratory nitrate reductase 1 gamma chain"/>
    <property type="match status" value="1"/>
</dbReference>
<dbReference type="EC" id="1.7.99.4" evidence="15"/>
<accession>A0ABX7Y3F5</accession>
<evidence type="ECO:0000313" key="15">
    <source>
        <dbReference type="EMBL" id="QUC07458.1"/>
    </source>
</evidence>
<dbReference type="InterPro" id="IPR036197">
    <property type="entry name" value="NarG-like_sf"/>
</dbReference>
<evidence type="ECO:0000256" key="1">
    <source>
        <dbReference type="ARBA" id="ARBA00004651"/>
    </source>
</evidence>
<keyword evidence="8 13" id="KW-1133">Transmembrane helix</keyword>
<evidence type="ECO:0000256" key="13">
    <source>
        <dbReference type="SAM" id="Phobius"/>
    </source>
</evidence>
<keyword evidence="5 13" id="KW-0812">Transmembrane</keyword>
<dbReference type="GO" id="GO:0016491">
    <property type="term" value="F:oxidoreductase activity"/>
    <property type="evidence" value="ECO:0007669"/>
    <property type="project" value="UniProtKB-KW"/>
</dbReference>
<feature type="domain" description="NarG-like" evidence="14">
    <location>
        <begin position="2"/>
        <end position="220"/>
    </location>
</feature>
<keyword evidence="2" id="KW-0813">Transport</keyword>
<comment type="subcellular location">
    <subcellularLocation>
        <location evidence="1">Cell membrane</location>
        <topology evidence="1">Multi-pass membrane protein</topology>
    </subcellularLocation>
</comment>
<keyword evidence="4" id="KW-0349">Heme</keyword>
<evidence type="ECO:0000256" key="8">
    <source>
        <dbReference type="ARBA" id="ARBA00022989"/>
    </source>
</evidence>
<evidence type="ECO:0000256" key="5">
    <source>
        <dbReference type="ARBA" id="ARBA00022692"/>
    </source>
</evidence>
<evidence type="ECO:0000256" key="2">
    <source>
        <dbReference type="ARBA" id="ARBA00022448"/>
    </source>
</evidence>
<dbReference type="PANTHER" id="PTHR30598">
    <property type="entry name" value="NITRATE REDUCTASE PRIVATE CHAPERONE, REDOX ENZYME MATURATION PROTEIN REMP FAMILY"/>
    <property type="match status" value="1"/>
</dbReference>
<evidence type="ECO:0000256" key="11">
    <source>
        <dbReference type="ARBA" id="ARBA00023063"/>
    </source>
</evidence>